<feature type="transmembrane region" description="Helical" evidence="7">
    <location>
        <begin position="221"/>
        <end position="240"/>
    </location>
</feature>
<name>A0A7W6KNL7_9HYPH</name>
<gene>
    <name evidence="9" type="ORF">GGR30_004564</name>
</gene>
<feature type="transmembrane region" description="Helical" evidence="7">
    <location>
        <begin position="76"/>
        <end position="96"/>
    </location>
</feature>
<dbReference type="RefSeq" id="WP_183491440.1">
    <property type="nucleotide sequence ID" value="NZ_JACIDZ010000027.1"/>
</dbReference>
<dbReference type="PROSITE" id="PS50850">
    <property type="entry name" value="MFS"/>
    <property type="match status" value="1"/>
</dbReference>
<reference evidence="9 10" key="1">
    <citation type="submission" date="2020-08" db="EMBL/GenBank/DDBJ databases">
        <title>Genomic Encyclopedia of Type Strains, Phase IV (KMG-IV): sequencing the most valuable type-strain genomes for metagenomic binning, comparative biology and taxonomic classification.</title>
        <authorList>
            <person name="Goeker M."/>
        </authorList>
    </citation>
    <scope>NUCLEOTIDE SEQUENCE [LARGE SCALE GENOMIC DNA]</scope>
    <source>
        <strain evidence="9 10">DSM 28101</strain>
    </source>
</reference>
<sequence length="456" mass="47561">MNRSLLLVLSASVFVVQMDSSALATALPAIAAGFRIDPISLKLALTAYLVGLAMFIPVSGWLASRLGTKRAFRGSMLVFMVGSLACALSPTLSLFVCARFVLGASAAIMVPVARLIIVQAVPREKLVGALSQWTLPAMIAPIVGPLIGGALATWASWHWIFLVNLPVAVTGWVAAGIFLAGEREATSAPFDWPGFFLTGAGFALLIFGMSVISMKNVPMELALACLVAGVIALTAYAIAARTRRVWLLDLSLFADRAFRKSIWGGFLFRIGTGAVHFLMPLLLQLGFGFTPFQSGLLTFSGATGAVCSKLIAQAVYARLGLSRVLVITAASAGALQATAGFFEPGIQPWIIISYMAVGGVIRTTFFTGVSVLGYATLDNSEAADVSVLSSVSQQLAVACGVAFAGMLLALRQPAGATDVAATAFQLSFFVTGGLSTLAVLAFLGLPKGLGRLKVGE</sequence>
<feature type="transmembrane region" description="Helical" evidence="7">
    <location>
        <begin position="422"/>
        <end position="443"/>
    </location>
</feature>
<feature type="transmembrane region" description="Helical" evidence="7">
    <location>
        <begin position="348"/>
        <end position="375"/>
    </location>
</feature>
<dbReference type="Proteomes" id="UP000530571">
    <property type="component" value="Unassembled WGS sequence"/>
</dbReference>
<evidence type="ECO:0000259" key="8">
    <source>
        <dbReference type="PROSITE" id="PS50850"/>
    </source>
</evidence>
<dbReference type="PANTHER" id="PTHR42718">
    <property type="entry name" value="MAJOR FACILITATOR SUPERFAMILY MULTIDRUG TRANSPORTER MFSC"/>
    <property type="match status" value="1"/>
</dbReference>
<dbReference type="Pfam" id="PF07690">
    <property type="entry name" value="MFS_1"/>
    <property type="match status" value="1"/>
</dbReference>
<evidence type="ECO:0000256" key="2">
    <source>
        <dbReference type="ARBA" id="ARBA00022448"/>
    </source>
</evidence>
<evidence type="ECO:0000313" key="10">
    <source>
        <dbReference type="Proteomes" id="UP000530571"/>
    </source>
</evidence>
<proteinExistence type="predicted"/>
<dbReference type="InterPro" id="IPR011701">
    <property type="entry name" value="MFS"/>
</dbReference>
<dbReference type="Gene3D" id="1.20.1250.20">
    <property type="entry name" value="MFS general substrate transporter like domains"/>
    <property type="match status" value="1"/>
</dbReference>
<feature type="domain" description="Major facilitator superfamily (MFS) profile" evidence="8">
    <location>
        <begin position="5"/>
        <end position="450"/>
    </location>
</feature>
<evidence type="ECO:0000256" key="3">
    <source>
        <dbReference type="ARBA" id="ARBA00022475"/>
    </source>
</evidence>
<dbReference type="InterPro" id="IPR036259">
    <property type="entry name" value="MFS_trans_sf"/>
</dbReference>
<feature type="transmembrane region" description="Helical" evidence="7">
    <location>
        <begin position="324"/>
        <end position="342"/>
    </location>
</feature>
<keyword evidence="6 7" id="KW-0472">Membrane</keyword>
<dbReference type="GO" id="GO:0022857">
    <property type="term" value="F:transmembrane transporter activity"/>
    <property type="evidence" value="ECO:0007669"/>
    <property type="project" value="InterPro"/>
</dbReference>
<accession>A0A7W6KNL7</accession>
<dbReference type="PANTHER" id="PTHR42718:SF46">
    <property type="entry name" value="BLR6921 PROTEIN"/>
    <property type="match status" value="1"/>
</dbReference>
<feature type="transmembrane region" description="Helical" evidence="7">
    <location>
        <begin position="387"/>
        <end position="410"/>
    </location>
</feature>
<evidence type="ECO:0000313" key="9">
    <source>
        <dbReference type="EMBL" id="MBB4124604.1"/>
    </source>
</evidence>
<keyword evidence="5 7" id="KW-1133">Transmembrane helix</keyword>
<comment type="subcellular location">
    <subcellularLocation>
        <location evidence="1">Cell membrane</location>
        <topology evidence="1">Multi-pass membrane protein</topology>
    </subcellularLocation>
</comment>
<keyword evidence="10" id="KW-1185">Reference proteome</keyword>
<feature type="transmembrane region" description="Helical" evidence="7">
    <location>
        <begin position="159"/>
        <end position="180"/>
    </location>
</feature>
<evidence type="ECO:0000256" key="4">
    <source>
        <dbReference type="ARBA" id="ARBA00022692"/>
    </source>
</evidence>
<dbReference type="InterPro" id="IPR020846">
    <property type="entry name" value="MFS_dom"/>
</dbReference>
<dbReference type="GO" id="GO:0005886">
    <property type="term" value="C:plasma membrane"/>
    <property type="evidence" value="ECO:0007669"/>
    <property type="project" value="UniProtKB-SubCell"/>
</dbReference>
<dbReference type="AlphaFoldDB" id="A0A7W6KNL7"/>
<evidence type="ECO:0000256" key="7">
    <source>
        <dbReference type="SAM" id="Phobius"/>
    </source>
</evidence>
<organism evidence="9 10">
    <name type="scientific">Martelella radicis</name>
    <dbReference type="NCBI Taxonomy" id="1397476"/>
    <lineage>
        <taxon>Bacteria</taxon>
        <taxon>Pseudomonadati</taxon>
        <taxon>Pseudomonadota</taxon>
        <taxon>Alphaproteobacteria</taxon>
        <taxon>Hyphomicrobiales</taxon>
        <taxon>Aurantimonadaceae</taxon>
        <taxon>Martelella</taxon>
    </lineage>
</organism>
<feature type="transmembrane region" description="Helical" evidence="7">
    <location>
        <begin position="43"/>
        <end position="64"/>
    </location>
</feature>
<comment type="caution">
    <text evidence="9">The sequence shown here is derived from an EMBL/GenBank/DDBJ whole genome shotgun (WGS) entry which is preliminary data.</text>
</comment>
<feature type="transmembrane region" description="Helical" evidence="7">
    <location>
        <begin position="133"/>
        <end position="153"/>
    </location>
</feature>
<feature type="transmembrane region" description="Helical" evidence="7">
    <location>
        <begin position="295"/>
        <end position="312"/>
    </location>
</feature>
<dbReference type="Gene3D" id="1.20.1720.10">
    <property type="entry name" value="Multidrug resistance protein D"/>
    <property type="match status" value="1"/>
</dbReference>
<dbReference type="EMBL" id="JACIDZ010000027">
    <property type="protein sequence ID" value="MBB4124604.1"/>
    <property type="molecule type" value="Genomic_DNA"/>
</dbReference>
<feature type="transmembrane region" description="Helical" evidence="7">
    <location>
        <begin position="192"/>
        <end position="215"/>
    </location>
</feature>
<evidence type="ECO:0000256" key="6">
    <source>
        <dbReference type="ARBA" id="ARBA00023136"/>
    </source>
</evidence>
<feature type="transmembrane region" description="Helical" evidence="7">
    <location>
        <begin position="261"/>
        <end position="283"/>
    </location>
</feature>
<keyword evidence="2" id="KW-0813">Transport</keyword>
<evidence type="ECO:0000256" key="1">
    <source>
        <dbReference type="ARBA" id="ARBA00004651"/>
    </source>
</evidence>
<feature type="transmembrane region" description="Helical" evidence="7">
    <location>
        <begin position="102"/>
        <end position="121"/>
    </location>
</feature>
<keyword evidence="3" id="KW-1003">Cell membrane</keyword>
<keyword evidence="4 7" id="KW-0812">Transmembrane</keyword>
<evidence type="ECO:0000256" key="5">
    <source>
        <dbReference type="ARBA" id="ARBA00022989"/>
    </source>
</evidence>
<protein>
    <submittedName>
        <fullName evidence="9">EmrB/QacA subfamily drug resistance transporter</fullName>
    </submittedName>
</protein>
<dbReference type="SUPFAM" id="SSF103473">
    <property type="entry name" value="MFS general substrate transporter"/>
    <property type="match status" value="1"/>
</dbReference>